<organism evidence="3 4">
    <name type="scientific">Clavispora lusitaniae (strain ATCC 42720)</name>
    <name type="common">Yeast</name>
    <name type="synonym">Candida lusitaniae</name>
    <dbReference type="NCBI Taxonomy" id="306902"/>
    <lineage>
        <taxon>Eukaryota</taxon>
        <taxon>Fungi</taxon>
        <taxon>Dikarya</taxon>
        <taxon>Ascomycota</taxon>
        <taxon>Saccharomycotina</taxon>
        <taxon>Pichiomycetes</taxon>
        <taxon>Metschnikowiaceae</taxon>
        <taxon>Clavispora</taxon>
    </lineage>
</organism>
<keyword evidence="2" id="KW-1133">Transmembrane helix</keyword>
<dbReference type="HOGENOM" id="CLU_1626859_0_0_1"/>
<sequence length="163" mass="17887">MGYHARATQRSGRNRLGPRREFRNGAVSRQSAEKLGAVTDGRFSCCRLICSAFPFSSSICAAFLFSHFHLSSGATPSIRGRGSAPRMAALFFYLFFFLSEIIFPRTTVVLPQSALFIKAPVPCSPPAPGAAPRRMRRTMAGTAALICRTHIVLCRFYMSACVD</sequence>
<evidence type="ECO:0008006" key="5">
    <source>
        <dbReference type="Google" id="ProtNLM"/>
    </source>
</evidence>
<dbReference type="EMBL" id="CH408081">
    <property type="protein sequence ID" value="EEQ40818.1"/>
    <property type="molecule type" value="Genomic_DNA"/>
</dbReference>
<evidence type="ECO:0000313" key="4">
    <source>
        <dbReference type="Proteomes" id="UP000007703"/>
    </source>
</evidence>
<dbReference type="Proteomes" id="UP000007703">
    <property type="component" value="Unassembled WGS sequence"/>
</dbReference>
<dbReference type="VEuPathDB" id="FungiDB:CLUG_04946"/>
<evidence type="ECO:0000313" key="3">
    <source>
        <dbReference type="EMBL" id="EEQ40818.1"/>
    </source>
</evidence>
<dbReference type="KEGG" id="clu:CLUG_04946"/>
<gene>
    <name evidence="3" type="ORF">CLUG_04946</name>
</gene>
<protein>
    <recommendedName>
        <fullName evidence="5">Transmembrane protein</fullName>
    </recommendedName>
</protein>
<evidence type="ECO:0000256" key="1">
    <source>
        <dbReference type="SAM" id="MobiDB-lite"/>
    </source>
</evidence>
<accession>C4YA08</accession>
<dbReference type="InParanoid" id="C4YA08"/>
<feature type="transmembrane region" description="Helical" evidence="2">
    <location>
        <begin position="90"/>
        <end position="110"/>
    </location>
</feature>
<reference evidence="3 4" key="1">
    <citation type="journal article" date="2009" name="Nature">
        <title>Evolution of pathogenicity and sexual reproduction in eight Candida genomes.</title>
        <authorList>
            <person name="Butler G."/>
            <person name="Rasmussen M.D."/>
            <person name="Lin M.F."/>
            <person name="Santos M.A."/>
            <person name="Sakthikumar S."/>
            <person name="Munro C.A."/>
            <person name="Rheinbay E."/>
            <person name="Grabherr M."/>
            <person name="Forche A."/>
            <person name="Reedy J.L."/>
            <person name="Agrafioti I."/>
            <person name="Arnaud M.B."/>
            <person name="Bates S."/>
            <person name="Brown A.J."/>
            <person name="Brunke S."/>
            <person name="Costanzo M.C."/>
            <person name="Fitzpatrick D.A."/>
            <person name="de Groot P.W."/>
            <person name="Harris D."/>
            <person name="Hoyer L.L."/>
            <person name="Hube B."/>
            <person name="Klis F.M."/>
            <person name="Kodira C."/>
            <person name="Lennard N."/>
            <person name="Logue M.E."/>
            <person name="Martin R."/>
            <person name="Neiman A.M."/>
            <person name="Nikolaou E."/>
            <person name="Quail M.A."/>
            <person name="Quinn J."/>
            <person name="Santos M.C."/>
            <person name="Schmitzberger F.F."/>
            <person name="Sherlock G."/>
            <person name="Shah P."/>
            <person name="Silverstein K.A."/>
            <person name="Skrzypek M.S."/>
            <person name="Soll D."/>
            <person name="Staggs R."/>
            <person name="Stansfield I."/>
            <person name="Stumpf M.P."/>
            <person name="Sudbery P.E."/>
            <person name="Srikantha T."/>
            <person name="Zeng Q."/>
            <person name="Berman J."/>
            <person name="Berriman M."/>
            <person name="Heitman J."/>
            <person name="Gow N.A."/>
            <person name="Lorenz M.C."/>
            <person name="Birren B.W."/>
            <person name="Kellis M."/>
            <person name="Cuomo C.A."/>
        </authorList>
    </citation>
    <scope>NUCLEOTIDE SEQUENCE [LARGE SCALE GENOMIC DNA]</scope>
    <source>
        <strain evidence="3 4">ATCC 42720</strain>
    </source>
</reference>
<feature type="transmembrane region" description="Helical" evidence="2">
    <location>
        <begin position="48"/>
        <end position="70"/>
    </location>
</feature>
<name>C4YA08_CLAL4</name>
<dbReference type="AlphaFoldDB" id="C4YA08"/>
<keyword evidence="2" id="KW-0812">Transmembrane</keyword>
<proteinExistence type="predicted"/>
<keyword evidence="2" id="KW-0472">Membrane</keyword>
<evidence type="ECO:0000256" key="2">
    <source>
        <dbReference type="SAM" id="Phobius"/>
    </source>
</evidence>
<feature type="region of interest" description="Disordered" evidence="1">
    <location>
        <begin position="1"/>
        <end position="23"/>
    </location>
</feature>